<reference evidence="2" key="2">
    <citation type="submission" date="2023-05" db="EMBL/GenBank/DDBJ databases">
        <authorList>
            <consortium name="Lawrence Berkeley National Laboratory"/>
            <person name="Steindorff A."/>
            <person name="Hensen N."/>
            <person name="Bonometti L."/>
            <person name="Westerberg I."/>
            <person name="Brannstrom I.O."/>
            <person name="Guillou S."/>
            <person name="Cros-Aarteil S."/>
            <person name="Calhoun S."/>
            <person name="Haridas S."/>
            <person name="Kuo A."/>
            <person name="Mondo S."/>
            <person name="Pangilinan J."/>
            <person name="Riley R."/>
            <person name="Labutti K."/>
            <person name="Andreopoulos B."/>
            <person name="Lipzen A."/>
            <person name="Chen C."/>
            <person name="Yanf M."/>
            <person name="Daum C."/>
            <person name="Ng V."/>
            <person name="Clum A."/>
            <person name="Ohm R."/>
            <person name="Martin F."/>
            <person name="Silar P."/>
            <person name="Natvig D."/>
            <person name="Lalanne C."/>
            <person name="Gautier V."/>
            <person name="Ament-Velasquez S.L."/>
            <person name="Kruys A."/>
            <person name="Hutchinson M.I."/>
            <person name="Powell A.J."/>
            <person name="Barry K."/>
            <person name="Miller A.N."/>
            <person name="Grigoriev I.V."/>
            <person name="Debuchy R."/>
            <person name="Gladieux P."/>
            <person name="Thoren M.H."/>
            <person name="Johannesson H."/>
        </authorList>
    </citation>
    <scope>NUCLEOTIDE SEQUENCE</scope>
    <source>
        <strain evidence="2">PSN293</strain>
    </source>
</reference>
<dbReference type="AlphaFoldDB" id="A0AAN6XX25"/>
<feature type="compositionally biased region" description="Polar residues" evidence="1">
    <location>
        <begin position="1"/>
        <end position="20"/>
    </location>
</feature>
<evidence type="ECO:0000313" key="2">
    <source>
        <dbReference type="EMBL" id="KAK4208274.1"/>
    </source>
</evidence>
<dbReference type="Proteomes" id="UP001301769">
    <property type="component" value="Unassembled WGS sequence"/>
</dbReference>
<feature type="region of interest" description="Disordered" evidence="1">
    <location>
        <begin position="1"/>
        <end position="56"/>
    </location>
</feature>
<proteinExistence type="predicted"/>
<dbReference type="SUPFAM" id="SSF52540">
    <property type="entry name" value="P-loop containing nucleoside triphosphate hydrolases"/>
    <property type="match status" value="1"/>
</dbReference>
<name>A0AAN6XX25_9PEZI</name>
<keyword evidence="3" id="KW-1185">Reference proteome</keyword>
<evidence type="ECO:0000313" key="3">
    <source>
        <dbReference type="Proteomes" id="UP001301769"/>
    </source>
</evidence>
<accession>A0AAN6XX25</accession>
<evidence type="ECO:0000256" key="1">
    <source>
        <dbReference type="SAM" id="MobiDB-lite"/>
    </source>
</evidence>
<feature type="compositionally biased region" description="Low complexity" evidence="1">
    <location>
        <begin position="88"/>
        <end position="97"/>
    </location>
</feature>
<protein>
    <recommendedName>
        <fullName evidence="4">G domain-containing protein</fullName>
    </recommendedName>
</protein>
<feature type="compositionally biased region" description="Polar residues" evidence="1">
    <location>
        <begin position="29"/>
        <end position="38"/>
    </location>
</feature>
<sequence>MVHATSFSQANDQTKSTMNETMPDDETESNFTIFTPNGTDDGFDQGTDPRRAGVGAPKSLKDCIAAQYDPLTSPKLQLVASRPREPRSSLSLASSGSGNAGKTTLLNELGRNLLHKVQIISSGVCEYRVCSTEIGFSPYLFIEIAGFGAVDDMDNFENLGACLPDCRSGHHSPFTVAGILLVFSGDQHRLTRNDLTTIQWAKCVFGPDLFEKITIVTTKWDQLTDPTFKKNWESFSNLLAHPVMEELLDPTFTTTACTHRQHTKVRKFDGASVYHHGLFFDKAKGHSCDSHPEHRALSGQG</sequence>
<dbReference type="EMBL" id="MU858250">
    <property type="protein sequence ID" value="KAK4208274.1"/>
    <property type="molecule type" value="Genomic_DNA"/>
</dbReference>
<dbReference type="InterPro" id="IPR027417">
    <property type="entry name" value="P-loop_NTPase"/>
</dbReference>
<dbReference type="Gene3D" id="3.40.50.300">
    <property type="entry name" value="P-loop containing nucleotide triphosphate hydrolases"/>
    <property type="match status" value="1"/>
</dbReference>
<feature type="region of interest" description="Disordered" evidence="1">
    <location>
        <begin position="75"/>
        <end position="99"/>
    </location>
</feature>
<organism evidence="2 3">
    <name type="scientific">Rhypophila decipiens</name>
    <dbReference type="NCBI Taxonomy" id="261697"/>
    <lineage>
        <taxon>Eukaryota</taxon>
        <taxon>Fungi</taxon>
        <taxon>Dikarya</taxon>
        <taxon>Ascomycota</taxon>
        <taxon>Pezizomycotina</taxon>
        <taxon>Sordariomycetes</taxon>
        <taxon>Sordariomycetidae</taxon>
        <taxon>Sordariales</taxon>
        <taxon>Naviculisporaceae</taxon>
        <taxon>Rhypophila</taxon>
    </lineage>
</organism>
<reference evidence="2" key="1">
    <citation type="journal article" date="2023" name="Mol. Phylogenet. Evol.">
        <title>Genome-scale phylogeny and comparative genomics of the fungal order Sordariales.</title>
        <authorList>
            <person name="Hensen N."/>
            <person name="Bonometti L."/>
            <person name="Westerberg I."/>
            <person name="Brannstrom I.O."/>
            <person name="Guillou S."/>
            <person name="Cros-Aarteil S."/>
            <person name="Calhoun S."/>
            <person name="Haridas S."/>
            <person name="Kuo A."/>
            <person name="Mondo S."/>
            <person name="Pangilinan J."/>
            <person name="Riley R."/>
            <person name="LaButti K."/>
            <person name="Andreopoulos B."/>
            <person name="Lipzen A."/>
            <person name="Chen C."/>
            <person name="Yan M."/>
            <person name="Daum C."/>
            <person name="Ng V."/>
            <person name="Clum A."/>
            <person name="Steindorff A."/>
            <person name="Ohm R.A."/>
            <person name="Martin F."/>
            <person name="Silar P."/>
            <person name="Natvig D.O."/>
            <person name="Lalanne C."/>
            <person name="Gautier V."/>
            <person name="Ament-Velasquez S.L."/>
            <person name="Kruys A."/>
            <person name="Hutchinson M.I."/>
            <person name="Powell A.J."/>
            <person name="Barry K."/>
            <person name="Miller A.N."/>
            <person name="Grigoriev I.V."/>
            <person name="Debuchy R."/>
            <person name="Gladieux P."/>
            <person name="Hiltunen Thoren M."/>
            <person name="Johannesson H."/>
        </authorList>
    </citation>
    <scope>NUCLEOTIDE SEQUENCE</scope>
    <source>
        <strain evidence="2">PSN293</strain>
    </source>
</reference>
<comment type="caution">
    <text evidence="2">The sequence shown here is derived from an EMBL/GenBank/DDBJ whole genome shotgun (WGS) entry which is preliminary data.</text>
</comment>
<evidence type="ECO:0008006" key="4">
    <source>
        <dbReference type="Google" id="ProtNLM"/>
    </source>
</evidence>
<gene>
    <name evidence="2" type="ORF">QBC37DRAFT_405420</name>
</gene>